<evidence type="ECO:0000313" key="3">
    <source>
        <dbReference type="Proteomes" id="UP000193467"/>
    </source>
</evidence>
<evidence type="ECO:0000313" key="2">
    <source>
        <dbReference type="EMBL" id="ORY55322.1"/>
    </source>
</evidence>
<organism evidence="2 3">
    <name type="scientific">Leucosporidium creatinivorum</name>
    <dbReference type="NCBI Taxonomy" id="106004"/>
    <lineage>
        <taxon>Eukaryota</taxon>
        <taxon>Fungi</taxon>
        <taxon>Dikarya</taxon>
        <taxon>Basidiomycota</taxon>
        <taxon>Pucciniomycotina</taxon>
        <taxon>Microbotryomycetes</taxon>
        <taxon>Leucosporidiales</taxon>
        <taxon>Leucosporidium</taxon>
    </lineage>
</organism>
<name>A0A1Y2D7T1_9BASI</name>
<accession>A0A1Y2D7T1</accession>
<dbReference type="InParanoid" id="A0A1Y2D7T1"/>
<feature type="transmembrane region" description="Helical" evidence="1">
    <location>
        <begin position="126"/>
        <end position="149"/>
    </location>
</feature>
<proteinExistence type="predicted"/>
<keyword evidence="1" id="KW-0812">Transmembrane</keyword>
<reference evidence="2 3" key="1">
    <citation type="submission" date="2016-07" db="EMBL/GenBank/DDBJ databases">
        <title>Pervasive Adenine N6-methylation of Active Genes in Fungi.</title>
        <authorList>
            <consortium name="DOE Joint Genome Institute"/>
            <person name="Mondo S.J."/>
            <person name="Dannebaum R.O."/>
            <person name="Kuo R.C."/>
            <person name="Labutti K."/>
            <person name="Haridas S."/>
            <person name="Kuo A."/>
            <person name="Salamov A."/>
            <person name="Ahrendt S.R."/>
            <person name="Lipzen A."/>
            <person name="Sullivan W."/>
            <person name="Andreopoulos W.B."/>
            <person name="Clum A."/>
            <person name="Lindquist E."/>
            <person name="Daum C."/>
            <person name="Ramamoorthy G.K."/>
            <person name="Gryganskyi A."/>
            <person name="Culley D."/>
            <person name="Magnuson J.K."/>
            <person name="James T.Y."/>
            <person name="O'Malley M.A."/>
            <person name="Stajich J.E."/>
            <person name="Spatafora J.W."/>
            <person name="Visel A."/>
            <person name="Grigoriev I.V."/>
        </authorList>
    </citation>
    <scope>NUCLEOTIDE SEQUENCE [LARGE SCALE GENOMIC DNA]</scope>
    <source>
        <strain evidence="2 3">62-1032</strain>
    </source>
</reference>
<dbReference type="AlphaFoldDB" id="A0A1Y2D7T1"/>
<evidence type="ECO:0000256" key="1">
    <source>
        <dbReference type="SAM" id="Phobius"/>
    </source>
</evidence>
<gene>
    <name evidence="2" type="ORF">BCR35DRAFT_310087</name>
</gene>
<keyword evidence="1" id="KW-0472">Membrane</keyword>
<feature type="transmembrane region" description="Helical" evidence="1">
    <location>
        <begin position="85"/>
        <end position="106"/>
    </location>
</feature>
<dbReference type="EMBL" id="MCGR01000091">
    <property type="protein sequence ID" value="ORY55322.1"/>
    <property type="molecule type" value="Genomic_DNA"/>
</dbReference>
<comment type="caution">
    <text evidence="2">The sequence shown here is derived from an EMBL/GenBank/DDBJ whole genome shotgun (WGS) entry which is preliminary data.</text>
</comment>
<sequence>MVSDRLVRLTHTPLFVLTLIISIVTLAMSASLVAHYNSVGYPNVSYRDRIRIILAASIWTTLIAIFFLVGVVVKPASVLFGIFSHLVSLGIAFILLLIGASSLTALTDKQSCGSADFDRCNIVKGLVAVTWIDTIFVFVALIAIFALGIKARSGAGMRRGVLGDA</sequence>
<dbReference type="Proteomes" id="UP000193467">
    <property type="component" value="Unassembled WGS sequence"/>
</dbReference>
<feature type="transmembrane region" description="Helical" evidence="1">
    <location>
        <begin position="52"/>
        <end position="73"/>
    </location>
</feature>
<keyword evidence="3" id="KW-1185">Reference proteome</keyword>
<protein>
    <recommendedName>
        <fullName evidence="4">MARVEL domain-containing protein</fullName>
    </recommendedName>
</protein>
<feature type="transmembrane region" description="Helical" evidence="1">
    <location>
        <begin position="12"/>
        <end position="32"/>
    </location>
</feature>
<dbReference type="OrthoDB" id="2117453at2759"/>
<keyword evidence="1" id="KW-1133">Transmembrane helix</keyword>
<evidence type="ECO:0008006" key="4">
    <source>
        <dbReference type="Google" id="ProtNLM"/>
    </source>
</evidence>